<dbReference type="Proteomes" id="UP000247523">
    <property type="component" value="Unassembled WGS sequence"/>
</dbReference>
<dbReference type="AlphaFoldDB" id="A0A318EQK5"/>
<proteinExistence type="predicted"/>
<accession>A0A318EQK5</accession>
<evidence type="ECO:0000313" key="2">
    <source>
        <dbReference type="EMBL" id="PXV91666.1"/>
    </source>
</evidence>
<dbReference type="RefSeq" id="WP_110290811.1">
    <property type="nucleotide sequence ID" value="NZ_QICS01000003.1"/>
</dbReference>
<reference evidence="2 3" key="1">
    <citation type="submission" date="2018-05" db="EMBL/GenBank/DDBJ databases">
        <title>Genomic Encyclopedia of Type Strains, Phase IV (KMG-IV): sequencing the most valuable type-strain genomes for metagenomic binning, comparative biology and taxonomic classification.</title>
        <authorList>
            <person name="Goeker M."/>
        </authorList>
    </citation>
    <scope>NUCLEOTIDE SEQUENCE [LARGE SCALE GENOMIC DNA]</scope>
    <source>
        <strain evidence="2 3">DSM 28816</strain>
    </source>
</reference>
<dbReference type="EMBL" id="QICS01000003">
    <property type="protein sequence ID" value="PXV91666.1"/>
    <property type="molecule type" value="Genomic_DNA"/>
</dbReference>
<comment type="caution">
    <text evidence="2">The sequence shown here is derived from an EMBL/GenBank/DDBJ whole genome shotgun (WGS) entry which is preliminary data.</text>
</comment>
<evidence type="ECO:0000313" key="3">
    <source>
        <dbReference type="Proteomes" id="UP000247523"/>
    </source>
</evidence>
<evidence type="ECO:0000259" key="1">
    <source>
        <dbReference type="Pfam" id="PF24698"/>
    </source>
</evidence>
<sequence>MGREYKYYELEKHFSKQSSSFLHLSFSEIEKIIGFELPKSAYEYSAYWHPSDTHTICKSWTDNGYKMIHVELGSYVEFEKE</sequence>
<feature type="domain" description="DUF7662" evidence="1">
    <location>
        <begin position="10"/>
        <end position="80"/>
    </location>
</feature>
<name>A0A318EQK5_9FIRM</name>
<dbReference type="Pfam" id="PF24698">
    <property type="entry name" value="DUF7662"/>
    <property type="match status" value="1"/>
</dbReference>
<gene>
    <name evidence="2" type="ORF">C8E03_103224</name>
</gene>
<protein>
    <recommendedName>
        <fullName evidence="1">DUF7662 domain-containing protein</fullName>
    </recommendedName>
</protein>
<organism evidence="2 3">
    <name type="scientific">Lachnotalea glycerini</name>
    <dbReference type="NCBI Taxonomy" id="1763509"/>
    <lineage>
        <taxon>Bacteria</taxon>
        <taxon>Bacillati</taxon>
        <taxon>Bacillota</taxon>
        <taxon>Clostridia</taxon>
        <taxon>Lachnospirales</taxon>
        <taxon>Lachnospiraceae</taxon>
        <taxon>Lachnotalea</taxon>
    </lineage>
</organism>
<dbReference type="InterPro" id="IPR056079">
    <property type="entry name" value="DUF7662"/>
</dbReference>